<organism evidence="1 2">
    <name type="scientific">Saccharothrix tamanrassetensis</name>
    <dbReference type="NCBI Taxonomy" id="1051531"/>
    <lineage>
        <taxon>Bacteria</taxon>
        <taxon>Bacillati</taxon>
        <taxon>Actinomycetota</taxon>
        <taxon>Actinomycetes</taxon>
        <taxon>Pseudonocardiales</taxon>
        <taxon>Pseudonocardiaceae</taxon>
        <taxon>Saccharothrix</taxon>
    </lineage>
</organism>
<proteinExistence type="predicted"/>
<name>A0A841CCC3_9PSEU</name>
<keyword evidence="2" id="KW-1185">Reference proteome</keyword>
<reference evidence="1 2" key="1">
    <citation type="submission" date="2020-08" db="EMBL/GenBank/DDBJ databases">
        <title>Genomic Encyclopedia of Type Strains, Phase III (KMG-III): the genomes of soil and plant-associated and newly described type strains.</title>
        <authorList>
            <person name="Whitman W."/>
        </authorList>
    </citation>
    <scope>NUCLEOTIDE SEQUENCE [LARGE SCALE GENOMIC DNA]</scope>
    <source>
        <strain evidence="1 2">CECT 8640</strain>
    </source>
</reference>
<accession>A0A841CCC3</accession>
<sequence>MTDDGGRSGFGWHRWTDLDEVRARLAEGADPSRGMMSGWSPERSALASEASDLFDPGASLAPEEAAVVAESRRLIGVIGDLHTEGLGIACVADIDVAEALSRLDAHIVAGDLDRMMATWAEDPVGDDTILTMWATDVPGGCVLAQPWGYGPTMHGVTKALSVRTTCYALYANPKSGNQGSIIRDGEIIAWDMSPGGQPDEQGDVLMSHLYRHHAVAYCFAYVGLRPVDNRAVTGPPDAWIRLPVRDYWS</sequence>
<protein>
    <submittedName>
        <fullName evidence="1">Uncharacterized protein</fullName>
    </submittedName>
</protein>
<gene>
    <name evidence="1" type="ORF">FHS29_000397</name>
</gene>
<evidence type="ECO:0000313" key="2">
    <source>
        <dbReference type="Proteomes" id="UP000547510"/>
    </source>
</evidence>
<dbReference type="Proteomes" id="UP000547510">
    <property type="component" value="Unassembled WGS sequence"/>
</dbReference>
<dbReference type="EMBL" id="JACHJN010000001">
    <property type="protein sequence ID" value="MBB5953827.1"/>
    <property type="molecule type" value="Genomic_DNA"/>
</dbReference>
<dbReference type="RefSeq" id="WP_246439769.1">
    <property type="nucleotide sequence ID" value="NZ_JACHJN010000001.1"/>
</dbReference>
<evidence type="ECO:0000313" key="1">
    <source>
        <dbReference type="EMBL" id="MBB5953827.1"/>
    </source>
</evidence>
<comment type="caution">
    <text evidence="1">The sequence shown here is derived from an EMBL/GenBank/DDBJ whole genome shotgun (WGS) entry which is preliminary data.</text>
</comment>
<dbReference type="AlphaFoldDB" id="A0A841CCC3"/>